<evidence type="ECO:0000259" key="3">
    <source>
        <dbReference type="PROSITE" id="PS50977"/>
    </source>
</evidence>
<evidence type="ECO:0000313" key="5">
    <source>
        <dbReference type="Proteomes" id="UP000515976"/>
    </source>
</evidence>
<protein>
    <submittedName>
        <fullName evidence="4">TetR/AcrR family transcriptional regulator</fullName>
    </submittedName>
</protein>
<evidence type="ECO:0000313" key="4">
    <source>
        <dbReference type="EMBL" id="QNN50773.1"/>
    </source>
</evidence>
<gene>
    <name evidence="4" type="ORF">H9L10_07575</name>
</gene>
<dbReference type="GO" id="GO:0003677">
    <property type="term" value="F:DNA binding"/>
    <property type="evidence" value="ECO:0007669"/>
    <property type="project" value="UniProtKB-UniRule"/>
</dbReference>
<feature type="DNA-binding region" description="H-T-H motif" evidence="2">
    <location>
        <begin position="24"/>
        <end position="43"/>
    </location>
</feature>
<dbReference type="InterPro" id="IPR009057">
    <property type="entry name" value="Homeodomain-like_sf"/>
</dbReference>
<dbReference type="AlphaFoldDB" id="A0A7G9R598"/>
<name>A0A7G9R598_9MICO</name>
<dbReference type="KEGG" id="pei:H9L10_07575"/>
<evidence type="ECO:0000256" key="2">
    <source>
        <dbReference type="PROSITE-ProRule" id="PRU00335"/>
    </source>
</evidence>
<accession>A0A7G9R598</accession>
<keyword evidence="5" id="KW-1185">Reference proteome</keyword>
<dbReference type="RefSeq" id="WP_166104341.1">
    <property type="nucleotide sequence ID" value="NZ_BMMY01000009.1"/>
</dbReference>
<feature type="domain" description="HTH tetR-type" evidence="3">
    <location>
        <begin position="1"/>
        <end position="61"/>
    </location>
</feature>
<keyword evidence="1 2" id="KW-0238">DNA-binding</keyword>
<dbReference type="SUPFAM" id="SSF46689">
    <property type="entry name" value="Homeodomain-like"/>
    <property type="match status" value="1"/>
</dbReference>
<sequence length="185" mass="19512">MDRREDLVERATDYVLEHGLVGLSLRPLAAALGTSDRMLLYHLGSKDELVVAVIRCSTHRALAQLQALPASPSAGRAVLDQWRLRSAPQQSRCERLYVEASTLGVFGEEPYASAVAATNARWLAAVRDHLAASGVPEDHLEGVAGLVDAAFMGFALDAPLAPGAQPTGLAALAEAVEALAAVRHG</sequence>
<dbReference type="EMBL" id="CP060712">
    <property type="protein sequence ID" value="QNN50773.1"/>
    <property type="molecule type" value="Genomic_DNA"/>
</dbReference>
<reference evidence="4 5" key="1">
    <citation type="submission" date="2020-08" db="EMBL/GenBank/DDBJ databases">
        <title>Genome sequence of Phycicoccus endophyticus JCM 31784T.</title>
        <authorList>
            <person name="Hyun D.-W."/>
            <person name="Bae J.-W."/>
        </authorList>
    </citation>
    <scope>NUCLEOTIDE SEQUENCE [LARGE SCALE GENOMIC DNA]</scope>
    <source>
        <strain evidence="4 5">JCM 31784</strain>
    </source>
</reference>
<dbReference type="Gene3D" id="1.10.357.10">
    <property type="entry name" value="Tetracycline Repressor, domain 2"/>
    <property type="match status" value="1"/>
</dbReference>
<dbReference type="Proteomes" id="UP000515976">
    <property type="component" value="Chromosome"/>
</dbReference>
<dbReference type="PROSITE" id="PS50977">
    <property type="entry name" value="HTH_TETR_2"/>
    <property type="match status" value="1"/>
</dbReference>
<organism evidence="4 5">
    <name type="scientific">Phycicoccus endophyticus</name>
    <dbReference type="NCBI Taxonomy" id="1690220"/>
    <lineage>
        <taxon>Bacteria</taxon>
        <taxon>Bacillati</taxon>
        <taxon>Actinomycetota</taxon>
        <taxon>Actinomycetes</taxon>
        <taxon>Micrococcales</taxon>
        <taxon>Intrasporangiaceae</taxon>
        <taxon>Phycicoccus</taxon>
    </lineage>
</organism>
<dbReference type="InterPro" id="IPR001647">
    <property type="entry name" value="HTH_TetR"/>
</dbReference>
<evidence type="ECO:0000256" key="1">
    <source>
        <dbReference type="ARBA" id="ARBA00023125"/>
    </source>
</evidence>
<proteinExistence type="predicted"/>